<dbReference type="Gene3D" id="2.80.10.50">
    <property type="match status" value="1"/>
</dbReference>
<dbReference type="InterPro" id="IPR052918">
    <property type="entry name" value="Motility_Chemotaxis_Reg"/>
</dbReference>
<name>A0A098S401_9BACT</name>
<dbReference type="PANTHER" id="PTHR35580:SF1">
    <property type="entry name" value="PHYTASE-LIKE DOMAIN-CONTAINING PROTEIN"/>
    <property type="match status" value="1"/>
</dbReference>
<evidence type="ECO:0008006" key="3">
    <source>
        <dbReference type="Google" id="ProtNLM"/>
    </source>
</evidence>
<comment type="caution">
    <text evidence="1">The sequence shown here is derived from an EMBL/GenBank/DDBJ whole genome shotgun (WGS) entry which is preliminary data.</text>
</comment>
<dbReference type="SUPFAM" id="SSF101898">
    <property type="entry name" value="NHL repeat"/>
    <property type="match status" value="1"/>
</dbReference>
<dbReference type="NCBIfam" id="TIGR04183">
    <property type="entry name" value="Por_Secre_tail"/>
    <property type="match status" value="1"/>
</dbReference>
<sequence>MIRLLLSSALQILWVLVVVAQPEVTWVQRYAVESPIFSFGKNLNIIDMATDEAGDIYLLGFHRSDLELDGTVVHPPYSGAQTGFLQKLSGGGEVLWYRRLTMGDMRTLAVKSGKVYVGGEIASAEYGPLLIQRDASGATRTLFADGYRDAFIARFDTEGTLEWAKAYGGADSEFFDKGDRLNALAVDDAGSIYITGSYHREMDFGGPTVFTEPSDRGKTFYLARLTPDGDLEWAEQIQSPLPIDGGNAEGLGLALSLEGEPIVSIAYSAGGLLLDGSILMNDNQDGDDGCLLVKYDTQGNRQWYRNIEPQEGLIVPFGLETDEQGRIYLGFSHEQQVLIEESATLQYFQAEDDLLKTALLCWDANGQLLWGNTLFCSNGAMDVHPDGNIYLSAAAFRAEVALSESTALSFEVGGSVSLWARFLPDGQLSWAHQPELLGDPPFSTNHNIMVDAEGRAYASANFNQPLAFGNGWSLTTGYDSPDFDALYLIQIDDSNISSVFRPVHRPLRAFPNPTAGTLHVELPGHGQLQLLSSLGQRVWGVAHAGGLQSFTLPALPAGLYLLQGQTGQQRYLSRIVIE</sequence>
<dbReference type="EMBL" id="JPOS01000038">
    <property type="protein sequence ID" value="KGE87104.1"/>
    <property type="molecule type" value="Genomic_DNA"/>
</dbReference>
<organism evidence="1 2">
    <name type="scientific">Phaeodactylibacter xiamenensis</name>
    <dbReference type="NCBI Taxonomy" id="1524460"/>
    <lineage>
        <taxon>Bacteria</taxon>
        <taxon>Pseudomonadati</taxon>
        <taxon>Bacteroidota</taxon>
        <taxon>Saprospiria</taxon>
        <taxon>Saprospirales</taxon>
        <taxon>Haliscomenobacteraceae</taxon>
        <taxon>Phaeodactylibacter</taxon>
    </lineage>
</organism>
<dbReference type="PANTHER" id="PTHR35580">
    <property type="entry name" value="CELL SURFACE GLYCOPROTEIN (S-LAYER PROTEIN)-LIKE PROTEIN"/>
    <property type="match status" value="1"/>
</dbReference>
<accession>A0A098S401</accession>
<evidence type="ECO:0000313" key="2">
    <source>
        <dbReference type="Proteomes" id="UP000029736"/>
    </source>
</evidence>
<dbReference type="OrthoDB" id="9811934at2"/>
<proteinExistence type="predicted"/>
<dbReference type="STRING" id="1524460.IX84_15670"/>
<gene>
    <name evidence="1" type="ORF">IX84_15670</name>
</gene>
<reference evidence="1 2" key="1">
    <citation type="journal article" date="2014" name="Int. J. Syst. Evol. Microbiol.">
        <title>Phaeodactylibacter xiamenensis gen. nov., sp. nov., a member of the family Saprospiraceae isolated from the marine alga Phaeodactylum tricornutum.</title>
        <authorList>
            <person name="Chen Z.Jr."/>
            <person name="Lei X."/>
            <person name="Lai Q."/>
            <person name="Li Y."/>
            <person name="Zhang B."/>
            <person name="Zhang J."/>
            <person name="Zhang H."/>
            <person name="Yang L."/>
            <person name="Zheng W."/>
            <person name="Tian Y."/>
            <person name="Yu Z."/>
            <person name="Xu H.Jr."/>
            <person name="Zheng T."/>
        </authorList>
    </citation>
    <scope>NUCLEOTIDE SEQUENCE [LARGE SCALE GENOMIC DNA]</scope>
    <source>
        <strain evidence="1 2">KD52</strain>
    </source>
</reference>
<dbReference type="RefSeq" id="WP_044222439.1">
    <property type="nucleotide sequence ID" value="NZ_JBKAGJ010000015.1"/>
</dbReference>
<keyword evidence="2" id="KW-1185">Reference proteome</keyword>
<evidence type="ECO:0000313" key="1">
    <source>
        <dbReference type="EMBL" id="KGE87104.1"/>
    </source>
</evidence>
<protein>
    <recommendedName>
        <fullName evidence="3">Secretion system C-terminal sorting domain-containing protein</fullName>
    </recommendedName>
</protein>
<dbReference type="AlphaFoldDB" id="A0A098S401"/>
<dbReference type="Proteomes" id="UP000029736">
    <property type="component" value="Unassembled WGS sequence"/>
</dbReference>
<dbReference type="InterPro" id="IPR026444">
    <property type="entry name" value="Secre_tail"/>
</dbReference>